<evidence type="ECO:0000256" key="5">
    <source>
        <dbReference type="ARBA" id="ARBA00022519"/>
    </source>
</evidence>
<evidence type="ECO:0000256" key="1">
    <source>
        <dbReference type="ARBA" id="ARBA00004429"/>
    </source>
</evidence>
<reference evidence="14 15" key="1">
    <citation type="submission" date="2018-04" db="EMBL/GenBank/DDBJ databases">
        <title>Genomic Encyclopedia of Archaeal and Bacterial Type Strains, Phase II (KMG-II): from individual species to whole genera.</title>
        <authorList>
            <person name="Goeker M."/>
        </authorList>
    </citation>
    <scope>NUCLEOTIDE SEQUENCE [LARGE SCALE GENOMIC DNA]</scope>
    <source>
        <strain evidence="14 15">DSM 28823</strain>
    </source>
</reference>
<dbReference type="Pfam" id="PF01654">
    <property type="entry name" value="Cyt_bd_oxida_I"/>
    <property type="match status" value="1"/>
</dbReference>
<organism evidence="14 15">
    <name type="scientific">Mangrovibacterium marinum</name>
    <dbReference type="NCBI Taxonomy" id="1639118"/>
    <lineage>
        <taxon>Bacteria</taxon>
        <taxon>Pseudomonadati</taxon>
        <taxon>Bacteroidota</taxon>
        <taxon>Bacteroidia</taxon>
        <taxon>Marinilabiliales</taxon>
        <taxon>Prolixibacteraceae</taxon>
        <taxon>Mangrovibacterium</taxon>
    </lineage>
</organism>
<gene>
    <name evidence="14" type="ORF">C8N47_107221</name>
</gene>
<evidence type="ECO:0000256" key="8">
    <source>
        <dbReference type="ARBA" id="ARBA00022723"/>
    </source>
</evidence>
<evidence type="ECO:0000256" key="11">
    <source>
        <dbReference type="ARBA" id="ARBA00023004"/>
    </source>
</evidence>
<feature type="transmembrane region" description="Helical" evidence="13">
    <location>
        <begin position="479"/>
        <end position="503"/>
    </location>
</feature>
<feature type="transmembrane region" description="Helical" evidence="13">
    <location>
        <begin position="133"/>
        <end position="156"/>
    </location>
</feature>
<keyword evidence="4 13" id="KW-1003">Cell membrane</keyword>
<dbReference type="PANTHER" id="PTHR30365">
    <property type="entry name" value="CYTOCHROME D UBIQUINOL OXIDASE"/>
    <property type="match status" value="1"/>
</dbReference>
<accession>A0A2T5C2D7</accession>
<feature type="transmembrane region" description="Helical" evidence="13">
    <location>
        <begin position="58"/>
        <end position="78"/>
    </location>
</feature>
<evidence type="ECO:0000256" key="12">
    <source>
        <dbReference type="ARBA" id="ARBA00023136"/>
    </source>
</evidence>
<dbReference type="Proteomes" id="UP000243525">
    <property type="component" value="Unassembled WGS sequence"/>
</dbReference>
<keyword evidence="15" id="KW-1185">Reference proteome</keyword>
<dbReference type="GO" id="GO:0005886">
    <property type="term" value="C:plasma membrane"/>
    <property type="evidence" value="ECO:0007669"/>
    <property type="project" value="UniProtKB-SubCell"/>
</dbReference>
<proteinExistence type="inferred from homology"/>
<evidence type="ECO:0000256" key="9">
    <source>
        <dbReference type="ARBA" id="ARBA00022982"/>
    </source>
</evidence>
<dbReference type="GO" id="GO:0019646">
    <property type="term" value="P:aerobic electron transport chain"/>
    <property type="evidence" value="ECO:0007669"/>
    <property type="project" value="InterPro"/>
</dbReference>
<evidence type="ECO:0000313" key="15">
    <source>
        <dbReference type="Proteomes" id="UP000243525"/>
    </source>
</evidence>
<dbReference type="PIRSF" id="PIRSF006446">
    <property type="entry name" value="Cyt_quinol_oxidase_1"/>
    <property type="match status" value="1"/>
</dbReference>
<dbReference type="AlphaFoldDB" id="A0A2T5C2D7"/>
<keyword evidence="5" id="KW-0997">Cell inner membrane</keyword>
<feature type="transmembrane region" description="Helical" evidence="13">
    <location>
        <begin position="189"/>
        <end position="213"/>
    </location>
</feature>
<dbReference type="GO" id="GO:0009055">
    <property type="term" value="F:electron transfer activity"/>
    <property type="evidence" value="ECO:0007669"/>
    <property type="project" value="UniProtKB-UniRule"/>
</dbReference>
<feature type="transmembrane region" description="Helical" evidence="13">
    <location>
        <begin position="98"/>
        <end position="121"/>
    </location>
</feature>
<dbReference type="GO" id="GO:0046872">
    <property type="term" value="F:metal ion binding"/>
    <property type="evidence" value="ECO:0007669"/>
    <property type="project" value="UniProtKB-UniRule"/>
</dbReference>
<keyword evidence="12 13" id="KW-0472">Membrane</keyword>
<keyword evidence="9 13" id="KW-0249">Electron transport</keyword>
<dbReference type="EMBL" id="QAAD01000007">
    <property type="protein sequence ID" value="PTN08859.1"/>
    <property type="molecule type" value="Genomic_DNA"/>
</dbReference>
<evidence type="ECO:0000256" key="2">
    <source>
        <dbReference type="ARBA" id="ARBA00009819"/>
    </source>
</evidence>
<dbReference type="InterPro" id="IPR002585">
    <property type="entry name" value="Cyt-d_ubiquinol_oxidase_su_1"/>
</dbReference>
<evidence type="ECO:0000256" key="7">
    <source>
        <dbReference type="ARBA" id="ARBA00022692"/>
    </source>
</evidence>
<keyword evidence="10 13" id="KW-1133">Transmembrane helix</keyword>
<feature type="transmembrane region" description="Helical" evidence="13">
    <location>
        <begin position="402"/>
        <end position="425"/>
    </location>
</feature>
<dbReference type="RefSeq" id="WP_107822242.1">
    <property type="nucleotide sequence ID" value="NZ_QAAD01000007.1"/>
</dbReference>
<dbReference type="GO" id="GO:0070069">
    <property type="term" value="C:cytochrome complex"/>
    <property type="evidence" value="ECO:0007669"/>
    <property type="project" value="UniProtKB-UniRule"/>
</dbReference>
<protein>
    <submittedName>
        <fullName evidence="14">Cytochrome bd-I ubiquinol oxidase subunit 1 apoprotein</fullName>
    </submittedName>
</protein>
<comment type="similarity">
    <text evidence="2 13">Belongs to the cytochrome ubiquinol oxidase subunit 1 family.</text>
</comment>
<evidence type="ECO:0000256" key="13">
    <source>
        <dbReference type="PIRNR" id="PIRNR006446"/>
    </source>
</evidence>
<keyword evidence="3 13" id="KW-0813">Transport</keyword>
<keyword evidence="8 13" id="KW-0479">Metal-binding</keyword>
<keyword evidence="11 13" id="KW-0408">Iron</keyword>
<evidence type="ECO:0000256" key="6">
    <source>
        <dbReference type="ARBA" id="ARBA00022617"/>
    </source>
</evidence>
<evidence type="ECO:0000256" key="4">
    <source>
        <dbReference type="ARBA" id="ARBA00022475"/>
    </source>
</evidence>
<feature type="transmembrane region" description="Helical" evidence="13">
    <location>
        <begin position="225"/>
        <end position="243"/>
    </location>
</feature>
<dbReference type="PANTHER" id="PTHR30365:SF0">
    <property type="entry name" value="CYTOCHROME BD-I UBIQUINOL OXIDASE SUBUNIT 1"/>
    <property type="match status" value="1"/>
</dbReference>
<keyword evidence="6 13" id="KW-0349">Heme</keyword>
<dbReference type="OrthoDB" id="9807042at2"/>
<name>A0A2T5C2D7_9BACT</name>
<comment type="caution">
    <text evidence="14">The sequence shown here is derived from an EMBL/GenBank/DDBJ whole genome shotgun (WGS) entry which is preliminary data.</text>
</comment>
<keyword evidence="7 13" id="KW-0812">Transmembrane</keyword>
<evidence type="ECO:0000256" key="10">
    <source>
        <dbReference type="ARBA" id="ARBA00022989"/>
    </source>
</evidence>
<feature type="transmembrane region" description="Helical" evidence="13">
    <location>
        <begin position="437"/>
        <end position="459"/>
    </location>
</feature>
<comment type="subcellular location">
    <subcellularLocation>
        <location evidence="1">Cell inner membrane</location>
        <topology evidence="1">Multi-pass membrane protein</topology>
    </subcellularLocation>
</comment>
<evidence type="ECO:0000256" key="3">
    <source>
        <dbReference type="ARBA" id="ARBA00022448"/>
    </source>
</evidence>
<feature type="transmembrane region" description="Helical" evidence="13">
    <location>
        <begin position="22"/>
        <end position="46"/>
    </location>
</feature>
<dbReference type="GO" id="GO:0016682">
    <property type="term" value="F:oxidoreductase activity, acting on diphenols and related substances as donors, oxygen as acceptor"/>
    <property type="evidence" value="ECO:0007669"/>
    <property type="project" value="TreeGrafter"/>
</dbReference>
<evidence type="ECO:0000313" key="14">
    <source>
        <dbReference type="EMBL" id="PTN08859.1"/>
    </source>
</evidence>
<dbReference type="GO" id="GO:0020037">
    <property type="term" value="F:heme binding"/>
    <property type="evidence" value="ECO:0007669"/>
    <property type="project" value="TreeGrafter"/>
</dbReference>
<sequence>MLEAIDLSLVNWSRAQFALTAMYHWIFVPLTLGLSFIIAFMETIYVKTGNPEWKKITKFWMTLFGINFAIGVATGIILEFEFGTNWSNYSWFVGDIFGAPLAIEGILAFFMESTFIAIMFFGWKKVSKKVHLAATWLTAIGANLSALWILVANAWMQMPVGMKFNPETARNEMESFWDVLFSPMAVDKFLHTTSSGFVLAAIFVIGISAWFILKKREIVFARKSILVAAVFGFLSSIYVVFTGDSSARSVAQNQPMKFAAFEGLYNGSEGAGLIAMGIMSTTDSHHSNENLMDFNVKLEIPNILSYMAYMDWNAFVPGINDLIEGNEKYGILSAKEKMERGKAAILKLKEFKEAKAAGNAELASSIKAEFQSKDFQENYFKYFGYGYITDPNVLIPSVPLSFYSFHIMVALGMYFILFFFLSFLFTIKGKLEKHRKFLKLAIWTIPMAYIASQCGWIVAEVGRQPWVIQDLMPTMAAVTKISTSAVQVTFFLFAAIFTILLIAEVKIMMRQIKIGPKIKEEGGHN</sequence>